<dbReference type="PANTHER" id="PTHR40032">
    <property type="entry name" value="EXPORTED PROTEIN-RELATED"/>
    <property type="match status" value="1"/>
</dbReference>
<evidence type="ECO:0000313" key="3">
    <source>
        <dbReference type="Proteomes" id="UP000824262"/>
    </source>
</evidence>
<sequence length="190" mass="21179">MLRGDLLSGTYTVFEYERERAIAYARRWAFGRNPLFYNFTGIGGDCTNFISQCLLAGCCVMNYTPVFGWYYRSAGDRTPSWSGVRYLYDFLTGNNAGAGPFGRVVVQEQLQPGDIIQLGRGNGEFYHTLLVTGKGSEGRLVAAHSDDALDRPLWSYSYRELRAIHIEGFRAASRPPSDAFEALYNGAALP</sequence>
<gene>
    <name evidence="2" type="ORF">IAB77_06790</name>
</gene>
<dbReference type="Pfam" id="PF12671">
    <property type="entry name" value="Amidase_6"/>
    <property type="match status" value="1"/>
</dbReference>
<evidence type="ECO:0000259" key="1">
    <source>
        <dbReference type="Pfam" id="PF12671"/>
    </source>
</evidence>
<dbReference type="Proteomes" id="UP000824262">
    <property type="component" value="Unassembled WGS sequence"/>
</dbReference>
<reference evidence="2" key="2">
    <citation type="journal article" date="2021" name="PeerJ">
        <title>Extensive microbial diversity within the chicken gut microbiome revealed by metagenomics and culture.</title>
        <authorList>
            <person name="Gilroy R."/>
            <person name="Ravi A."/>
            <person name="Getino M."/>
            <person name="Pursley I."/>
            <person name="Horton D.L."/>
            <person name="Alikhan N.F."/>
            <person name="Baker D."/>
            <person name="Gharbi K."/>
            <person name="Hall N."/>
            <person name="Watson M."/>
            <person name="Adriaenssens E.M."/>
            <person name="Foster-Nyarko E."/>
            <person name="Jarju S."/>
            <person name="Secka A."/>
            <person name="Antonio M."/>
            <person name="Oren A."/>
            <person name="Chaudhuri R.R."/>
            <person name="La Ragione R."/>
            <person name="Hildebrand F."/>
            <person name="Pallen M.J."/>
        </authorList>
    </citation>
    <scope>NUCLEOTIDE SEQUENCE</scope>
    <source>
        <strain evidence="2">ChiBcolR7-354</strain>
    </source>
</reference>
<organism evidence="2 3">
    <name type="scientific">Candidatus Scatomorpha intestinavium</name>
    <dbReference type="NCBI Taxonomy" id="2840922"/>
    <lineage>
        <taxon>Bacteria</taxon>
        <taxon>Bacillati</taxon>
        <taxon>Bacillota</taxon>
        <taxon>Clostridia</taxon>
        <taxon>Eubacteriales</taxon>
        <taxon>Candidatus Scatomorpha</taxon>
    </lineage>
</organism>
<proteinExistence type="predicted"/>
<accession>A0A9D1CU04</accession>
<reference evidence="2" key="1">
    <citation type="submission" date="2020-10" db="EMBL/GenBank/DDBJ databases">
        <authorList>
            <person name="Gilroy R."/>
        </authorList>
    </citation>
    <scope>NUCLEOTIDE SEQUENCE</scope>
    <source>
        <strain evidence="2">ChiBcolR7-354</strain>
    </source>
</reference>
<name>A0A9D1CU04_9FIRM</name>
<dbReference type="AlphaFoldDB" id="A0A9D1CU04"/>
<feature type="domain" description="Putative amidase" evidence="1">
    <location>
        <begin position="15"/>
        <end position="163"/>
    </location>
</feature>
<comment type="caution">
    <text evidence="2">The sequence shown here is derived from an EMBL/GenBank/DDBJ whole genome shotgun (WGS) entry which is preliminary data.</text>
</comment>
<dbReference type="PANTHER" id="PTHR40032:SF1">
    <property type="entry name" value="EXPORTED PROTEIN"/>
    <property type="match status" value="1"/>
</dbReference>
<protein>
    <submittedName>
        <fullName evidence="2">Amidase domain-containing protein</fullName>
    </submittedName>
</protein>
<dbReference type="EMBL" id="DVGA01000067">
    <property type="protein sequence ID" value="HIQ78950.1"/>
    <property type="molecule type" value="Genomic_DNA"/>
</dbReference>
<evidence type="ECO:0000313" key="2">
    <source>
        <dbReference type="EMBL" id="HIQ78950.1"/>
    </source>
</evidence>
<dbReference type="InterPro" id="IPR024301">
    <property type="entry name" value="Amidase_6"/>
</dbReference>